<keyword evidence="5 8" id="KW-1133">Transmembrane helix</keyword>
<evidence type="ECO:0000256" key="1">
    <source>
        <dbReference type="ARBA" id="ARBA00004141"/>
    </source>
</evidence>
<accession>A0A895YC52</accession>
<feature type="transmembrane region" description="Helical" evidence="8">
    <location>
        <begin position="444"/>
        <end position="463"/>
    </location>
</feature>
<feature type="transmembrane region" description="Helical" evidence="8">
    <location>
        <begin position="405"/>
        <end position="432"/>
    </location>
</feature>
<keyword evidence="6 8" id="KW-0472">Membrane</keyword>
<feature type="transmembrane region" description="Helical" evidence="8">
    <location>
        <begin position="231"/>
        <end position="248"/>
    </location>
</feature>
<evidence type="ECO:0000256" key="5">
    <source>
        <dbReference type="ARBA" id="ARBA00022989"/>
    </source>
</evidence>
<reference evidence="9" key="1">
    <citation type="submission" date="2021-02" db="EMBL/GenBank/DDBJ databases">
        <title>Natrosporangium hydrolyticum gen. nov., sp. nov, a haloalkaliphilic actinobacterium from a soda solonchak soil.</title>
        <authorList>
            <person name="Sorokin D.Y."/>
            <person name="Khijniak T.V."/>
            <person name="Zakharycheva A.P."/>
            <person name="Boueva O.V."/>
            <person name="Ariskina E.V."/>
            <person name="Hahnke R.L."/>
            <person name="Bunk B."/>
            <person name="Sproer C."/>
            <person name="Schumann P."/>
            <person name="Evtushenko L.I."/>
            <person name="Kublanov I.V."/>
        </authorList>
    </citation>
    <scope>NUCLEOTIDE SEQUENCE</scope>
    <source>
        <strain evidence="9">DSM 106523</strain>
    </source>
</reference>
<organism evidence="9 10">
    <name type="scientific">Natronosporangium hydrolyticum</name>
    <dbReference type="NCBI Taxonomy" id="2811111"/>
    <lineage>
        <taxon>Bacteria</taxon>
        <taxon>Bacillati</taxon>
        <taxon>Actinomycetota</taxon>
        <taxon>Actinomycetes</taxon>
        <taxon>Micromonosporales</taxon>
        <taxon>Micromonosporaceae</taxon>
        <taxon>Natronosporangium</taxon>
    </lineage>
</organism>
<evidence type="ECO:0000256" key="6">
    <source>
        <dbReference type="ARBA" id="ARBA00023136"/>
    </source>
</evidence>
<keyword evidence="3" id="KW-0808">Transferase</keyword>
<feature type="transmembrane region" description="Helical" evidence="8">
    <location>
        <begin position="147"/>
        <end position="166"/>
    </location>
</feature>
<dbReference type="InterPro" id="IPR049829">
    <property type="entry name" value="MptA/B-like"/>
</dbReference>
<sequence>MISRLRWLGFAGGVLLAAAAVLAGAGPGPAPATQAEALWGPDWWFRLGLLSYLGGLILVGGAWWRLGRAWRDPERGPSLRWVLVTGALWAAPLLIAPPLGSRDLYAYACQGAGWLAGYDPYAVGAAGSDCPWLASVPPLWQETTTPYGPVALLAAAAAVAVAQALATDSSAQLWLALAGLRLGAVLGAVLLAAALPRLARACGVAPGAAIWLGAISPLIVVHVVSGGHNDALVAGLLVAGLALAASAAPSAQGAAGRGPEPGVRGSAVVVAAGAAIGLAVAVKVTALAALPFVLLLVLRRGWWAVGLAALAAGGSFAAVSIVTGLGVGWWTALTDTGTLVQWSSLPSALGMAAGYLLWGLGAPGAFDTVVAVARTLGVAALAVLALVAFWQAWQRRDQVQAVVLRAGVVLAAVVILGPVVYPWYAVAALAVLAASVRSLRARSWLAIAAVGLTVLTLPSGLGVPVLTKFPGSLLVAAACLVGGGWWLCRWRRRRQPGPALAAPTESLSA</sequence>
<comment type="similarity">
    <text evidence="7">Belongs to the MptA/B family.</text>
</comment>
<gene>
    <name evidence="9" type="primary">mptB</name>
    <name evidence="9" type="ORF">JQS43_15330</name>
</gene>
<dbReference type="PROSITE" id="PS51318">
    <property type="entry name" value="TAT"/>
    <property type="match status" value="1"/>
</dbReference>
<feature type="transmembrane region" description="Helical" evidence="8">
    <location>
        <begin position="305"/>
        <end position="330"/>
    </location>
</feature>
<name>A0A895YC52_9ACTN</name>
<dbReference type="AlphaFoldDB" id="A0A895YC52"/>
<protein>
    <submittedName>
        <fullName evidence="9">Polyprenol phosphomannose-dependent alpha 1,6 mannosyltransferase MptB</fullName>
    </submittedName>
</protein>
<proteinExistence type="inferred from homology"/>
<keyword evidence="4 8" id="KW-0812">Transmembrane</keyword>
<keyword evidence="10" id="KW-1185">Reference proteome</keyword>
<feature type="transmembrane region" description="Helical" evidence="8">
    <location>
        <begin position="78"/>
        <end position="96"/>
    </location>
</feature>
<dbReference type="EMBL" id="CP070499">
    <property type="protein sequence ID" value="QSB13023.1"/>
    <property type="molecule type" value="Genomic_DNA"/>
</dbReference>
<feature type="transmembrane region" description="Helical" evidence="8">
    <location>
        <begin position="45"/>
        <end position="66"/>
    </location>
</feature>
<dbReference type="InterPro" id="IPR006311">
    <property type="entry name" value="TAT_signal"/>
</dbReference>
<dbReference type="KEGG" id="nhy:JQS43_15330"/>
<dbReference type="NCBIfam" id="NF038066">
    <property type="entry name" value="MptB"/>
    <property type="match status" value="1"/>
</dbReference>
<feature type="transmembrane region" description="Helical" evidence="8">
    <location>
        <begin position="173"/>
        <end position="195"/>
    </location>
</feature>
<feature type="transmembrane region" description="Helical" evidence="8">
    <location>
        <begin position="372"/>
        <end position="393"/>
    </location>
</feature>
<feature type="transmembrane region" description="Helical" evidence="8">
    <location>
        <begin position="268"/>
        <end position="298"/>
    </location>
</feature>
<dbReference type="GO" id="GO:0016020">
    <property type="term" value="C:membrane"/>
    <property type="evidence" value="ECO:0007669"/>
    <property type="project" value="UniProtKB-SubCell"/>
</dbReference>
<dbReference type="RefSeq" id="WP_239675082.1">
    <property type="nucleotide sequence ID" value="NZ_CP070499.1"/>
</dbReference>
<comment type="subcellular location">
    <subcellularLocation>
        <location evidence="1">Membrane</location>
        <topology evidence="1">Multi-pass membrane protein</topology>
    </subcellularLocation>
</comment>
<dbReference type="Pfam" id="PF26314">
    <property type="entry name" value="MptA_B_family"/>
    <property type="match status" value="1"/>
</dbReference>
<evidence type="ECO:0000313" key="10">
    <source>
        <dbReference type="Proteomes" id="UP000662857"/>
    </source>
</evidence>
<evidence type="ECO:0000313" key="9">
    <source>
        <dbReference type="EMBL" id="QSB13023.1"/>
    </source>
</evidence>
<evidence type="ECO:0000256" key="8">
    <source>
        <dbReference type="SAM" id="Phobius"/>
    </source>
</evidence>
<feature type="transmembrane region" description="Helical" evidence="8">
    <location>
        <begin position="207"/>
        <end position="224"/>
    </location>
</feature>
<evidence type="ECO:0000256" key="3">
    <source>
        <dbReference type="ARBA" id="ARBA00022679"/>
    </source>
</evidence>
<dbReference type="GO" id="GO:0016757">
    <property type="term" value="F:glycosyltransferase activity"/>
    <property type="evidence" value="ECO:0007669"/>
    <property type="project" value="UniProtKB-KW"/>
</dbReference>
<evidence type="ECO:0000256" key="4">
    <source>
        <dbReference type="ARBA" id="ARBA00022692"/>
    </source>
</evidence>
<evidence type="ECO:0000256" key="7">
    <source>
        <dbReference type="ARBA" id="ARBA00043987"/>
    </source>
</evidence>
<evidence type="ECO:0000256" key="2">
    <source>
        <dbReference type="ARBA" id="ARBA00022676"/>
    </source>
</evidence>
<feature type="transmembrane region" description="Helical" evidence="8">
    <location>
        <begin position="342"/>
        <end position="360"/>
    </location>
</feature>
<dbReference type="Proteomes" id="UP000662857">
    <property type="component" value="Chromosome"/>
</dbReference>
<feature type="transmembrane region" description="Helical" evidence="8">
    <location>
        <begin position="469"/>
        <end position="488"/>
    </location>
</feature>
<keyword evidence="2 9" id="KW-0328">Glycosyltransferase</keyword>